<dbReference type="PANTHER" id="PTHR30137">
    <property type="entry name" value="LUCIFERASE-LIKE MONOOXYGENASE"/>
    <property type="match status" value="1"/>
</dbReference>
<reference evidence="6" key="1">
    <citation type="journal article" date="2019" name="Int. J. Syst. Evol. Microbiol.">
        <title>The Global Catalogue of Microorganisms (GCM) 10K type strain sequencing project: providing services to taxonomists for standard genome sequencing and annotation.</title>
        <authorList>
            <consortium name="The Broad Institute Genomics Platform"/>
            <consortium name="The Broad Institute Genome Sequencing Center for Infectious Disease"/>
            <person name="Wu L."/>
            <person name="Ma J."/>
        </authorList>
    </citation>
    <scope>NUCLEOTIDE SEQUENCE [LARGE SCALE GENOMIC DNA]</scope>
    <source>
        <strain evidence="6">JCM 18532</strain>
    </source>
</reference>
<keyword evidence="1" id="KW-0560">Oxidoreductase</keyword>
<gene>
    <name evidence="5" type="ORF">GCM10023350_47920</name>
</gene>
<keyword evidence="2" id="KW-0503">Monooxygenase</keyword>
<dbReference type="Pfam" id="PF00296">
    <property type="entry name" value="Bac_luciferase"/>
    <property type="match status" value="1"/>
</dbReference>
<dbReference type="EMBL" id="BAABKN010000032">
    <property type="protein sequence ID" value="GAA4756721.1"/>
    <property type="molecule type" value="Genomic_DNA"/>
</dbReference>
<protein>
    <submittedName>
        <fullName evidence="5">LLM class flavin-dependent oxidoreductase</fullName>
    </submittedName>
</protein>
<comment type="caution">
    <text evidence="5">The sequence shown here is derived from an EMBL/GenBank/DDBJ whole genome shotgun (WGS) entry which is preliminary data.</text>
</comment>
<accession>A0ABP8ZHA3</accession>
<evidence type="ECO:0000256" key="2">
    <source>
        <dbReference type="ARBA" id="ARBA00023033"/>
    </source>
</evidence>
<name>A0ABP8ZHA3_9ACTN</name>
<dbReference type="NCBIfam" id="TIGR03858">
    <property type="entry name" value="LLM_2I7G"/>
    <property type="match status" value="1"/>
</dbReference>
<evidence type="ECO:0000256" key="1">
    <source>
        <dbReference type="ARBA" id="ARBA00023002"/>
    </source>
</evidence>
<evidence type="ECO:0000259" key="4">
    <source>
        <dbReference type="Pfam" id="PF00296"/>
    </source>
</evidence>
<proteinExistence type="predicted"/>
<dbReference type="Gene3D" id="3.20.20.30">
    <property type="entry name" value="Luciferase-like domain"/>
    <property type="match status" value="1"/>
</dbReference>
<dbReference type="InterPro" id="IPR022290">
    <property type="entry name" value="LLM_Atu2307-like"/>
</dbReference>
<dbReference type="InterPro" id="IPR036661">
    <property type="entry name" value="Luciferase-like_sf"/>
</dbReference>
<feature type="region of interest" description="Disordered" evidence="3">
    <location>
        <begin position="1"/>
        <end position="42"/>
    </location>
</feature>
<feature type="domain" description="Luciferase-like" evidence="4">
    <location>
        <begin position="48"/>
        <end position="326"/>
    </location>
</feature>
<organism evidence="5 6">
    <name type="scientific">Nocardioides endophyticus</name>
    <dbReference type="NCBI Taxonomy" id="1353775"/>
    <lineage>
        <taxon>Bacteria</taxon>
        <taxon>Bacillati</taxon>
        <taxon>Actinomycetota</taxon>
        <taxon>Actinomycetes</taxon>
        <taxon>Propionibacteriales</taxon>
        <taxon>Nocardioidaceae</taxon>
        <taxon>Nocardioides</taxon>
    </lineage>
</organism>
<evidence type="ECO:0000313" key="5">
    <source>
        <dbReference type="EMBL" id="GAA4756721.1"/>
    </source>
</evidence>
<evidence type="ECO:0000256" key="3">
    <source>
        <dbReference type="SAM" id="MobiDB-lite"/>
    </source>
</evidence>
<evidence type="ECO:0000313" key="6">
    <source>
        <dbReference type="Proteomes" id="UP001499882"/>
    </source>
</evidence>
<dbReference type="InterPro" id="IPR011251">
    <property type="entry name" value="Luciferase-like_dom"/>
</dbReference>
<dbReference type="InterPro" id="IPR050766">
    <property type="entry name" value="Bact_Lucif_Oxidored"/>
</dbReference>
<dbReference type="Proteomes" id="UP001499882">
    <property type="component" value="Unassembled WGS sequence"/>
</dbReference>
<dbReference type="SUPFAM" id="SSF51679">
    <property type="entry name" value="Bacterial luciferase-like"/>
    <property type="match status" value="1"/>
</dbReference>
<sequence length="367" mass="39597">MTHSYRTDEDGGVNIESLGTPDAPTFGLDTFGDLERDPATGPDGPLVGHPEAIRQVVAEAVLADRVGVDFFGVGEHHRPDFAISAPDVVLAAIAGQTSRIRLGTSVTVLSSDDPIRVYQRFATLDAVSSGRAEVTLGRGSFTESFPLFGLSLDDYEVLFSEKLELFARLLREEPVSWEGTIRPPLDGIQAFPRTERGLVAWVGVGGTPESVARAASYGLPLVVAVIGGSPGQFVPLVELYHRALAHYGHGILPVSMHSPGHVAATDELAREQMYPHQAAAFTKIGRERGWGPYTPDQFEAGAGPQGALFVGSPETIAHKIAWAIRTLGLSRFQLKYAVGTLPHEQRMESIRLYGTEVVPRVRELLAE</sequence>
<keyword evidence="6" id="KW-1185">Reference proteome</keyword>
<dbReference type="PANTHER" id="PTHR30137:SF8">
    <property type="entry name" value="BLR5498 PROTEIN"/>
    <property type="match status" value="1"/>
</dbReference>